<proteinExistence type="predicted"/>
<dbReference type="RefSeq" id="WP_014245884.1">
    <property type="nucleotide sequence ID" value="NC_016620.1"/>
</dbReference>
<gene>
    <name evidence="1" type="ordered locus">BMS_3372</name>
</gene>
<dbReference type="Proteomes" id="UP000008963">
    <property type="component" value="Chromosome"/>
</dbReference>
<sequence>MVKVLIVFILSLQVYAIDLPDQVRGEVPKDILNLLKQVGSKYEVAKFEKVVGSASKVEGSKIFYEIKKYKYALVVTLDNNSKILEIYYKVQNSKLELHSLTGVEKKFKESLGSGHAAGYETYLKSKNTELFFKGSSRKTLSSIKVFKERSK</sequence>
<keyword evidence="2" id="KW-1185">Reference proteome</keyword>
<dbReference type="KEGG" id="bmx:BMS_3372"/>
<protein>
    <submittedName>
        <fullName evidence="1">Exported protein</fullName>
    </submittedName>
</protein>
<evidence type="ECO:0000313" key="1">
    <source>
        <dbReference type="EMBL" id="CBW28115.1"/>
    </source>
</evidence>
<dbReference type="PATRIC" id="fig|862908.3.peg.3225"/>
<evidence type="ECO:0000313" key="2">
    <source>
        <dbReference type="Proteomes" id="UP000008963"/>
    </source>
</evidence>
<name>E1X145_HALMS</name>
<reference evidence="2" key="1">
    <citation type="journal article" date="2013" name="ISME J.">
        <title>A small predatory core genome in the divergent marine Bacteriovorax marinus SJ and the terrestrial Bdellovibrio bacteriovorus.</title>
        <authorList>
            <person name="Crossman L.C."/>
            <person name="Chen H."/>
            <person name="Cerdeno-Tarraga A.M."/>
            <person name="Brooks K."/>
            <person name="Quail M.A."/>
            <person name="Pineiro S.A."/>
            <person name="Hobley L."/>
            <person name="Sockett R.E."/>
            <person name="Bentley S.D."/>
            <person name="Parkhill J."/>
            <person name="Williams H.N."/>
            <person name="Stine O.C."/>
        </authorList>
    </citation>
    <scope>NUCLEOTIDE SEQUENCE [LARGE SCALE GENOMIC DNA]</scope>
    <source>
        <strain evidence="2">ATCC BAA-682 / DSM 15412 / SJ</strain>
    </source>
</reference>
<organism evidence="1 2">
    <name type="scientific">Halobacteriovorax marinus (strain ATCC BAA-682 / DSM 15412 / SJ)</name>
    <name type="common">Bacteriovorax marinus</name>
    <dbReference type="NCBI Taxonomy" id="862908"/>
    <lineage>
        <taxon>Bacteria</taxon>
        <taxon>Pseudomonadati</taxon>
        <taxon>Bdellovibrionota</taxon>
        <taxon>Bacteriovoracia</taxon>
        <taxon>Bacteriovoracales</taxon>
        <taxon>Halobacteriovoraceae</taxon>
        <taxon>Halobacteriovorax</taxon>
    </lineage>
</organism>
<dbReference type="EMBL" id="FQ312005">
    <property type="protein sequence ID" value="CBW28115.1"/>
    <property type="molecule type" value="Genomic_DNA"/>
</dbReference>
<dbReference type="AlphaFoldDB" id="E1X145"/>
<accession>E1X145</accession>
<dbReference type="HOGENOM" id="CLU_1728818_0_0_7"/>
<dbReference type="STRING" id="862908.BMS_3372"/>